<dbReference type="EMBL" id="CP003532">
    <property type="protein sequence ID" value="AFK06343.1"/>
    <property type="molecule type" value="Genomic_DNA"/>
</dbReference>
<dbReference type="Proteomes" id="UP000002881">
    <property type="component" value="Chromosome"/>
</dbReference>
<feature type="transmembrane region" description="Helical" evidence="1">
    <location>
        <begin position="7"/>
        <end position="28"/>
    </location>
</feature>
<keyword evidence="1" id="KW-0472">Membrane</keyword>
<dbReference type="AlphaFoldDB" id="I2F340"/>
<dbReference type="Pfam" id="PF12695">
    <property type="entry name" value="Abhydrolase_5"/>
    <property type="match status" value="1"/>
</dbReference>
<dbReference type="GeneID" id="87106471"/>
<evidence type="ECO:0000256" key="1">
    <source>
        <dbReference type="SAM" id="Phobius"/>
    </source>
</evidence>
<gene>
    <name evidence="3" type="ORF">Theba_0625</name>
</gene>
<accession>I2F340</accession>
<keyword evidence="1" id="KW-0812">Transmembrane</keyword>
<dbReference type="GO" id="GO:0016787">
    <property type="term" value="F:hydrolase activity"/>
    <property type="evidence" value="ECO:0007669"/>
    <property type="project" value="InterPro"/>
</dbReference>
<feature type="domain" description="Alpha/beta hydrolase fold-5" evidence="2">
    <location>
        <begin position="67"/>
        <end position="232"/>
    </location>
</feature>
<evidence type="ECO:0000259" key="2">
    <source>
        <dbReference type="Pfam" id="PF12695"/>
    </source>
</evidence>
<dbReference type="SUPFAM" id="SSF53474">
    <property type="entry name" value="alpha/beta-Hydrolases"/>
    <property type="match status" value="1"/>
</dbReference>
<dbReference type="InterPro" id="IPR029058">
    <property type="entry name" value="AB_hydrolase_fold"/>
</dbReference>
<proteinExistence type="predicted"/>
<organism evidence="3 4">
    <name type="scientific">Mesotoga prima MesG1.Ag.4.2</name>
    <dbReference type="NCBI Taxonomy" id="660470"/>
    <lineage>
        <taxon>Bacteria</taxon>
        <taxon>Thermotogati</taxon>
        <taxon>Thermotogota</taxon>
        <taxon>Thermotogae</taxon>
        <taxon>Kosmotogales</taxon>
        <taxon>Kosmotogaceae</taxon>
        <taxon>Mesotoga</taxon>
    </lineage>
</organism>
<keyword evidence="4" id="KW-1185">Reference proteome</keyword>
<name>I2F340_9BACT</name>
<dbReference type="Gene3D" id="3.40.50.1820">
    <property type="entry name" value="alpha/beta hydrolase"/>
    <property type="match status" value="1"/>
</dbReference>
<dbReference type="STRING" id="660470.Theba_0625"/>
<sequence length="246" mass="26557" precursor="true">MKRGNTYILLIATISLTAVLTLSVLNFLRPYPPSKEAYYSLSSSDEVIYCFKDGTHIFTPAKGSEIGIVFYPGGLVDPVSYAPLLKRIATSGVSCFLVEMPLNLAVLSPNRAENILKDNPEIKRWILAGHSLGGSMAAKFAYDNQGRVDGLILLAAYPGKDTSLSESGIHVLSIYGSNDKVLDIEALESGKALLPEGTTYLTLRGGNHAQFGYYGPQRGDGDALITLLEQQEMTVSAVLSFIDNAM</sequence>
<keyword evidence="1" id="KW-1133">Transmembrane helix</keyword>
<dbReference type="RefSeq" id="WP_014730421.1">
    <property type="nucleotide sequence ID" value="NC_017934.1"/>
</dbReference>
<dbReference type="InterPro" id="IPR029059">
    <property type="entry name" value="AB_hydrolase_5"/>
</dbReference>
<dbReference type="HOGENOM" id="CLU_077889_0_0_0"/>
<protein>
    <recommendedName>
        <fullName evidence="2">Alpha/beta hydrolase fold-5 domain-containing protein</fullName>
    </recommendedName>
</protein>
<evidence type="ECO:0000313" key="4">
    <source>
        <dbReference type="Proteomes" id="UP000002881"/>
    </source>
</evidence>
<dbReference type="KEGG" id="mpg:Theba_0625"/>
<dbReference type="eggNOG" id="COG0400">
    <property type="taxonomic scope" value="Bacteria"/>
</dbReference>
<evidence type="ECO:0000313" key="3">
    <source>
        <dbReference type="EMBL" id="AFK06343.1"/>
    </source>
</evidence>
<reference evidence="3 4" key="1">
    <citation type="journal article" date="2012" name="Genome Biol. Evol.">
        <title>Genome Sequence of the Mesophilic Thermotogales Bacterium Mesotoga prima MesG1.Ag.4.2 Reveals the Largest Thermotogales Genome To Date.</title>
        <authorList>
            <person name="Zhaxybayeva O."/>
            <person name="Swithers K.S."/>
            <person name="Foght J."/>
            <person name="Green A.G."/>
            <person name="Bruce D."/>
            <person name="Detter C."/>
            <person name="Han S."/>
            <person name="Teshima H."/>
            <person name="Han J."/>
            <person name="Woyke T."/>
            <person name="Pitluck S."/>
            <person name="Nolan M."/>
            <person name="Ivanova N."/>
            <person name="Pati A."/>
            <person name="Land M.L."/>
            <person name="Dlutek M."/>
            <person name="Doolittle W.F."/>
            <person name="Noll K.M."/>
            <person name="Nesbo C.L."/>
        </authorList>
    </citation>
    <scope>NUCLEOTIDE SEQUENCE [LARGE SCALE GENOMIC DNA]</scope>
    <source>
        <strain evidence="4">mesG1.Ag.4.2</strain>
    </source>
</reference>